<keyword evidence="4 6" id="KW-1133">Transmembrane helix</keyword>
<evidence type="ECO:0000256" key="1">
    <source>
        <dbReference type="ARBA" id="ARBA00004141"/>
    </source>
</evidence>
<feature type="transmembrane region" description="Helical" evidence="6">
    <location>
        <begin position="307"/>
        <end position="327"/>
    </location>
</feature>
<dbReference type="AlphaFoldDB" id="A0A2D2D751"/>
<proteinExistence type="predicted"/>
<keyword evidence="3 6" id="KW-0812">Transmembrane</keyword>
<dbReference type="InterPro" id="IPR020846">
    <property type="entry name" value="MFS_dom"/>
</dbReference>
<accession>A0A2D2D751</accession>
<gene>
    <name evidence="8" type="ORF">CQW49_22795</name>
</gene>
<feature type="transmembrane region" description="Helical" evidence="6">
    <location>
        <begin position="366"/>
        <end position="385"/>
    </location>
</feature>
<evidence type="ECO:0000256" key="2">
    <source>
        <dbReference type="ARBA" id="ARBA00022448"/>
    </source>
</evidence>
<dbReference type="GO" id="GO:0022857">
    <property type="term" value="F:transmembrane transporter activity"/>
    <property type="evidence" value="ECO:0007669"/>
    <property type="project" value="InterPro"/>
</dbReference>
<feature type="transmembrane region" description="Helical" evidence="6">
    <location>
        <begin position="231"/>
        <end position="254"/>
    </location>
</feature>
<feature type="transmembrane region" description="Helical" evidence="6">
    <location>
        <begin position="334"/>
        <end position="354"/>
    </location>
</feature>
<dbReference type="KEGG" id="mtw:CQW49_22795"/>
<sequence>MPIADAAPLRGWRFLLLNIVLGLGNVVVLSNVPGYAVVVPSAAGDLQGVTPSFGVWAATDHMMGLALGFALARWLAARFGDYRVLTAAYVFYAAISFACGGSETIPSFVASRILLGLAGGVILPVGQSVLLGEYPESLRTFGVGLWGVLNAMPFMAGIYISGWYTEFLGWRDLLYLNIPVALLISGVVGSLLYGRGWRRRFPRADLVGFLLLAAILYGLQTIFNMGNDFDWFHSPILVVALIIALVALPCFIIWELGERHPVIDMRLFGQRNYAIATICSMAGFFVIMGSLAVFASQLQLILGYSPSLAGGVYLSLLLLSMPSAAIVHELCKRVDIRLICCLNFLGFAVTLTWLGLFDKTASFDQLAWPMTFFGFSFAMFFAPLANLAMHGLQGARLMRAAEEFALLRIVAGGFGIALQGVVLFRRTPYHALDLSDAFGGRRFAELDLMKQLTDKLEPLGFTPAMATSQVGRFLQQEAGLLSLNDVFLLGGVIFVGLSGVVWLARATHPPRLTAAQELKQLTAQELMEQI</sequence>
<dbReference type="SUPFAM" id="SSF103473">
    <property type="entry name" value="MFS general substrate transporter"/>
    <property type="match status" value="1"/>
</dbReference>
<comment type="subcellular location">
    <subcellularLocation>
        <location evidence="1">Membrane</location>
        <topology evidence="1">Multi-pass membrane protein</topology>
    </subcellularLocation>
</comment>
<dbReference type="GO" id="GO:0016020">
    <property type="term" value="C:membrane"/>
    <property type="evidence" value="ECO:0007669"/>
    <property type="project" value="UniProtKB-SubCell"/>
</dbReference>
<dbReference type="PANTHER" id="PTHR42718">
    <property type="entry name" value="MAJOR FACILITATOR SUPERFAMILY MULTIDRUG TRANSPORTER MFSC"/>
    <property type="match status" value="1"/>
</dbReference>
<dbReference type="Gene3D" id="1.20.1250.20">
    <property type="entry name" value="MFS general substrate transporter like domains"/>
    <property type="match status" value="1"/>
</dbReference>
<dbReference type="InterPro" id="IPR036259">
    <property type="entry name" value="MFS_trans_sf"/>
</dbReference>
<evidence type="ECO:0000256" key="3">
    <source>
        <dbReference type="ARBA" id="ARBA00022692"/>
    </source>
</evidence>
<feature type="transmembrane region" description="Helical" evidence="6">
    <location>
        <begin position="486"/>
        <end position="504"/>
    </location>
</feature>
<feature type="transmembrane region" description="Helical" evidence="6">
    <location>
        <begin position="12"/>
        <end position="33"/>
    </location>
</feature>
<feature type="domain" description="Major facilitator superfamily (MFS) profile" evidence="7">
    <location>
        <begin position="17"/>
        <end position="508"/>
    </location>
</feature>
<dbReference type="PROSITE" id="PS50850">
    <property type="entry name" value="MFS"/>
    <property type="match status" value="1"/>
</dbReference>
<evidence type="ECO:0000256" key="6">
    <source>
        <dbReference type="SAM" id="Phobius"/>
    </source>
</evidence>
<dbReference type="InterPro" id="IPR011701">
    <property type="entry name" value="MFS"/>
</dbReference>
<feature type="transmembrane region" description="Helical" evidence="6">
    <location>
        <begin position="206"/>
        <end position="225"/>
    </location>
</feature>
<dbReference type="PANTHER" id="PTHR42718:SF9">
    <property type="entry name" value="MAJOR FACILITATOR SUPERFAMILY MULTIDRUG TRANSPORTER MFSC"/>
    <property type="match status" value="1"/>
</dbReference>
<geneLocation type="plasmid" evidence="9">
    <name>pob3b2</name>
</geneLocation>
<keyword evidence="5 6" id="KW-0472">Membrane</keyword>
<feature type="transmembrane region" description="Helical" evidence="6">
    <location>
        <begin position="405"/>
        <end position="424"/>
    </location>
</feature>
<feature type="transmembrane region" description="Helical" evidence="6">
    <location>
        <begin position="109"/>
        <end position="131"/>
    </location>
</feature>
<feature type="transmembrane region" description="Helical" evidence="6">
    <location>
        <begin position="174"/>
        <end position="194"/>
    </location>
</feature>
<dbReference type="EMBL" id="CP023739">
    <property type="protein sequence ID" value="ATQ70803.1"/>
    <property type="molecule type" value="Genomic_DNA"/>
</dbReference>
<evidence type="ECO:0000256" key="5">
    <source>
        <dbReference type="ARBA" id="ARBA00023136"/>
    </source>
</evidence>
<feature type="transmembrane region" description="Helical" evidence="6">
    <location>
        <begin position="53"/>
        <end position="72"/>
    </location>
</feature>
<feature type="transmembrane region" description="Helical" evidence="6">
    <location>
        <begin position="274"/>
        <end position="295"/>
    </location>
</feature>
<evidence type="ECO:0000313" key="8">
    <source>
        <dbReference type="EMBL" id="ATQ70803.1"/>
    </source>
</evidence>
<keyword evidence="9" id="KW-1185">Reference proteome</keyword>
<evidence type="ECO:0000256" key="4">
    <source>
        <dbReference type="ARBA" id="ARBA00022989"/>
    </source>
</evidence>
<name>A0A2D2D751_METT3</name>
<dbReference type="Pfam" id="PF07690">
    <property type="entry name" value="MFS_1"/>
    <property type="match status" value="1"/>
</dbReference>
<reference evidence="9" key="1">
    <citation type="submission" date="2017-10" db="EMBL/GenBank/DDBJ databases">
        <title>Completed PacBio SMRT sequence of Methylosinus trichosporium OB3b reveals presence of a third large plasmid.</title>
        <authorList>
            <person name="Charles T.C."/>
            <person name="Lynch M.D.J."/>
            <person name="Heil J.R."/>
            <person name="Cheng J."/>
        </authorList>
    </citation>
    <scope>NUCLEOTIDE SEQUENCE [LARGE SCALE GENOMIC DNA]</scope>
    <source>
        <strain evidence="9">OB3b</strain>
        <plasmid evidence="9">pob3b2</plasmid>
    </source>
</reference>
<organism evidence="8 9">
    <name type="scientific">Methylosinus trichosporium (strain ATCC 35070 / NCIMB 11131 / UNIQEM 75 / OB3b)</name>
    <dbReference type="NCBI Taxonomy" id="595536"/>
    <lineage>
        <taxon>Bacteria</taxon>
        <taxon>Pseudomonadati</taxon>
        <taxon>Pseudomonadota</taxon>
        <taxon>Alphaproteobacteria</taxon>
        <taxon>Hyphomicrobiales</taxon>
        <taxon>Methylocystaceae</taxon>
        <taxon>Methylosinus</taxon>
    </lineage>
</organism>
<keyword evidence="2" id="KW-0813">Transport</keyword>
<feature type="transmembrane region" description="Helical" evidence="6">
    <location>
        <begin position="84"/>
        <end position="103"/>
    </location>
</feature>
<protein>
    <submittedName>
        <fullName evidence="8">MFS transporter</fullName>
    </submittedName>
</protein>
<evidence type="ECO:0000259" key="7">
    <source>
        <dbReference type="PROSITE" id="PS50850"/>
    </source>
</evidence>
<dbReference type="Proteomes" id="UP000230709">
    <property type="component" value="Plasmid pOB3b2"/>
</dbReference>
<feature type="transmembrane region" description="Helical" evidence="6">
    <location>
        <begin position="143"/>
        <end position="162"/>
    </location>
</feature>
<keyword evidence="8" id="KW-0614">Plasmid</keyword>
<evidence type="ECO:0000313" key="9">
    <source>
        <dbReference type="Proteomes" id="UP000230709"/>
    </source>
</evidence>